<keyword evidence="2" id="KW-1185">Reference proteome</keyword>
<name>A0ABN6QZW6_STRNI</name>
<organism evidence="1 2">
    <name type="scientific">Streptomyces nigrescens</name>
    <dbReference type="NCBI Taxonomy" id="1920"/>
    <lineage>
        <taxon>Bacteria</taxon>
        <taxon>Bacillati</taxon>
        <taxon>Actinomycetota</taxon>
        <taxon>Actinomycetes</taxon>
        <taxon>Kitasatosporales</taxon>
        <taxon>Streptomycetaceae</taxon>
        <taxon>Streptomyces</taxon>
    </lineage>
</organism>
<protein>
    <recommendedName>
        <fullName evidence="3">Gp5/Type VI secretion system Vgr protein OB-fold domain-containing protein</fullName>
    </recommendedName>
</protein>
<dbReference type="EMBL" id="AP026073">
    <property type="protein sequence ID" value="BDM70860.1"/>
    <property type="molecule type" value="Genomic_DNA"/>
</dbReference>
<evidence type="ECO:0008006" key="3">
    <source>
        <dbReference type="Google" id="ProtNLM"/>
    </source>
</evidence>
<reference evidence="1" key="1">
    <citation type="submission" date="2022-06" db="EMBL/GenBank/DDBJ databases">
        <title>Complete genome sequence of Streptomyces nigrescens HEK616.</title>
        <authorList>
            <person name="Asamizu S."/>
            <person name="Onaka H."/>
        </authorList>
    </citation>
    <scope>NUCLEOTIDE SEQUENCE</scope>
    <source>
        <strain evidence="1">HEK616</strain>
    </source>
</reference>
<accession>A0ABN6QZW6</accession>
<sequence length="594" mass="61873">MGVILWYRLTFPKLRLTVSNDVSGGLILSDADITVEYGFGQPGRFDIHLAALPLSAHRTLADALTGERGTEGGVEVEITLGYLESPGSRKPVLTGRVDGMTVSERFPPLGVKLTGFEEAAFKLLTTQNVVGKDGRPRTAQLSKADATPAEAADAVVRMAHATLADGATPKEPRRSGINLDAPNAFGLLEQLAGQYGAEVLVQEGVVQFGTAVTYPPAKGPPLPPDPAAVLALLTGEDSLIVPESRATARLAEFEPVQVGATGKQRVATDLPEQTSVPAFDFTVLGLPELRAGQRVAASVAGYQNPFQGFRIVQVTHSFSARSGYVCTGRAAVLKDGSANRRNTEAARLGSPSAIADAIAGRIKDARTVSPSIDAGRIRSAKPDGRVADIGYGQDSAASAVSPSVDLPVEDDGPVLRDKPLVSPFAWHKVGLSVPVYEGMRALLNEVRGSREDSVVAGFLWANDEAMDRPKAHAGDWWLCLPTKLSAGTPPRPEGKGVGDLTAADGRRVVEAVGLKLTVGTSGCSDVGERPDEGPPEEFVLHHSSGAEVRIDQDGNITVTAGPGKDVTVSSSGGKVALSAGGATLTVGEGKVAIS</sequence>
<evidence type="ECO:0000313" key="2">
    <source>
        <dbReference type="Proteomes" id="UP001059597"/>
    </source>
</evidence>
<proteinExistence type="predicted"/>
<gene>
    <name evidence="1" type="ORF">HEK616_43470</name>
</gene>
<dbReference type="RefSeq" id="WP_261954541.1">
    <property type="nucleotide sequence ID" value="NZ_AP026073.1"/>
</dbReference>
<evidence type="ECO:0000313" key="1">
    <source>
        <dbReference type="EMBL" id="BDM70860.1"/>
    </source>
</evidence>
<dbReference type="Proteomes" id="UP001059597">
    <property type="component" value="Chromosome"/>
</dbReference>